<feature type="region of interest" description="Disordered" evidence="1">
    <location>
        <begin position="1178"/>
        <end position="1258"/>
    </location>
</feature>
<comment type="caution">
    <text evidence="3">The sequence shown here is derived from an EMBL/GenBank/DDBJ whole genome shotgun (WGS) entry which is preliminary data.</text>
</comment>
<dbReference type="SUPFAM" id="SSF51126">
    <property type="entry name" value="Pectin lyase-like"/>
    <property type="match status" value="2"/>
</dbReference>
<feature type="transmembrane region" description="Helical" evidence="2">
    <location>
        <begin position="1028"/>
        <end position="1047"/>
    </location>
</feature>
<keyword evidence="2" id="KW-1133">Transmembrane helix</keyword>
<dbReference type="InterPro" id="IPR012332">
    <property type="entry name" value="Autotransporter_pectin_lyase_C"/>
</dbReference>
<keyword evidence="2" id="KW-0812">Transmembrane</keyword>
<evidence type="ECO:0000313" key="3">
    <source>
        <dbReference type="EMBL" id="KAK3270097.1"/>
    </source>
</evidence>
<dbReference type="PANTHER" id="PTHR11319">
    <property type="entry name" value="G PROTEIN-COUPLED RECEPTOR-RELATED"/>
    <property type="match status" value="1"/>
</dbReference>
<dbReference type="PANTHER" id="PTHR11319:SF35">
    <property type="entry name" value="OUTER MEMBRANE PROTEIN PMPC-RELATED"/>
    <property type="match status" value="1"/>
</dbReference>
<feature type="compositionally biased region" description="Basic and acidic residues" evidence="1">
    <location>
        <begin position="1197"/>
        <end position="1232"/>
    </location>
</feature>
<feature type="transmembrane region" description="Helical" evidence="2">
    <location>
        <begin position="1487"/>
        <end position="1504"/>
    </location>
</feature>
<feature type="transmembrane region" description="Helical" evidence="2">
    <location>
        <begin position="1326"/>
        <end position="1352"/>
    </location>
</feature>
<evidence type="ECO:0000256" key="2">
    <source>
        <dbReference type="SAM" id="Phobius"/>
    </source>
</evidence>
<name>A0AAE0G1S7_9CHLO</name>
<evidence type="ECO:0000256" key="1">
    <source>
        <dbReference type="SAM" id="MobiDB-lite"/>
    </source>
</evidence>
<gene>
    <name evidence="3" type="ORF">CYMTET_21490</name>
</gene>
<evidence type="ECO:0008006" key="5">
    <source>
        <dbReference type="Google" id="ProtNLM"/>
    </source>
</evidence>
<feature type="transmembrane region" description="Helical" evidence="2">
    <location>
        <begin position="1543"/>
        <end position="1567"/>
    </location>
</feature>
<dbReference type="InterPro" id="IPR011050">
    <property type="entry name" value="Pectin_lyase_fold/virulence"/>
</dbReference>
<dbReference type="Proteomes" id="UP001190700">
    <property type="component" value="Unassembled WGS sequence"/>
</dbReference>
<feature type="region of interest" description="Disordered" evidence="1">
    <location>
        <begin position="1069"/>
        <end position="1100"/>
    </location>
</feature>
<feature type="non-terminal residue" evidence="3">
    <location>
        <position position="1"/>
    </location>
</feature>
<evidence type="ECO:0000313" key="4">
    <source>
        <dbReference type="Proteomes" id="UP001190700"/>
    </source>
</evidence>
<proteinExistence type="predicted"/>
<sequence length="1596" mass="168423">ETGGVISLFSMSYMNIIRISACEVSHNTASKSGGVISISSGGSDNLVTISHCNVVHNRAEASSGRGGVLRLEATNGNNVTMSDSNFSHNFAGGAGGLLGLYGRSNDNSESESSNDNGVVLMSCNVTNNSAGGNGGVVDMYGSLSDYAKYRPALNNSITIRRCNLSYNQAQESGGVISLWGSSDDNEVTLTDNLMVHNIAEKYGGMGFIGYDHGVIIVVKNSNISANVAEVSGGALYISGVQADQGDQSTAFLHISACLMADNKAGADGGAVAAEDIQEGEVAISGSEVRGNMAQNRGGGCKLKAARLRLEGTVLQSNRADEGGAVAATEESACHVSDCVATGNAAFQGGAVLASGGSAVDVTGSQLSLNAADFWGGAAYATQSFLRVANNSALEQNAAWEGGGGVAGVHANVSLEDARLALNEGQRGGLFLARSTVRLARVEVERCSADGGGGGVYAGSGSQGWMRDTSVVGCNTEGLGGAVQADQGSLLALINSNFTSNTADARGGAVSGSDSSNISLDGCRLERNVAQDAGGAVWATEGSSVSLRECAMLENSVGQGDGGGVALASTVSDSVLENCAFEANAAARGGGVFLQLPPPAPKVQLRGNRFGLSDATVGPHIFWEYDVSAARPECDDCSSLAAGDAVLTSTAVSFVVQRMGATVSELTGASGSPIQPALTFVALDLYGNATRLVQQVTAVAGAAQTETLLDGATVAVYGSDGAAFDGLTVLGHPGTLVNLTLQSEADWGLPATATVTMLLDECLSGEQYLEDAKLCRPCKDDTLKFRNTSEACVACVGAGLMCHGGANYSLSAGYWVASRSVELCLQAGEELWEDCLLQRTYACDTADACSPSWNRSNVGGAVTLPAGLDQCSTGYRNDVVMCGGCEAGYERLYDGRCSRCTDVRFTRWLVTVACLGAVAALLSLAWRFGKSKKMARESFLGKRLLAVHSAEDSHANFGILAGHLQVMAQHLQVFQVDVFPGIYEKLLDVVSVINVSPTRWLGLQCALAGSINGPTYTEVIGMSVFYSHITFTLVLPFVIAAPLWVFVLPRLLRWSSRKASTTLRRMASSLSGSFRRPSPRPDGAATSAASSPCRSMRNHAGHPPAVDGLVVEYCSNSGAGSVSARPSTASGKWQIEQVKWIANPFGEDEGGHSSHVPQDGAELGLSCEVDSRNVIEDDQQEGGVLDNPDNPCSACQEGGREQPSDHSKNTCREGGKEEPSEESFKRNGKDLGKEQLPNNSRSVCQDEDEEGVADSADGVRTPAAASPRFKAYCVFASFVLVLIHPSVCSACFTLFDCEQIHFQAEGTDFFLRADRSVECFSLEWRSFAAFASFVMLTFVFGLPIGLIGVTFYLHRRKCVSLAGRHIYVPSSLIKVTLEAEVQGGDPCTDETISDDACSQKIACYQIPHPVTGKLVVVSPVFEDGAITGDGVERIKSQLMDSEAQLLLGRYTAPFSGQYFYWMGIEIMLRLLSTSVVVLVRMVDERYDLVYALCISGLILIIYSVAHPYEDPLAHLVVNLSEGCQVFTLCGYVAERYINEQDSTASAICGIFLVSIHSLFILTMIIMVLNDLRATGSTLYQNVRRSWHRMRRKLCVQL</sequence>
<dbReference type="EMBL" id="LGRX02010574">
    <property type="protein sequence ID" value="KAK3270097.1"/>
    <property type="molecule type" value="Genomic_DNA"/>
</dbReference>
<reference evidence="3 4" key="1">
    <citation type="journal article" date="2015" name="Genome Biol. Evol.">
        <title>Comparative Genomics of a Bacterivorous Green Alga Reveals Evolutionary Causalities and Consequences of Phago-Mixotrophic Mode of Nutrition.</title>
        <authorList>
            <person name="Burns J.A."/>
            <person name="Paasch A."/>
            <person name="Narechania A."/>
            <person name="Kim E."/>
        </authorList>
    </citation>
    <scope>NUCLEOTIDE SEQUENCE [LARGE SCALE GENOMIC DNA]</scope>
    <source>
        <strain evidence="3 4">PLY_AMNH</strain>
    </source>
</reference>
<dbReference type="Gene3D" id="2.160.20.20">
    <property type="match status" value="1"/>
</dbReference>
<protein>
    <recommendedName>
        <fullName evidence="5">Right handed beta helix domain-containing protein</fullName>
    </recommendedName>
</protein>
<feature type="transmembrane region" description="Helical" evidence="2">
    <location>
        <begin position="904"/>
        <end position="925"/>
    </location>
</feature>
<accession>A0AAE0G1S7</accession>
<keyword evidence="4" id="KW-1185">Reference proteome</keyword>
<keyword evidence="2" id="KW-0472">Membrane</keyword>
<organism evidence="3 4">
    <name type="scientific">Cymbomonas tetramitiformis</name>
    <dbReference type="NCBI Taxonomy" id="36881"/>
    <lineage>
        <taxon>Eukaryota</taxon>
        <taxon>Viridiplantae</taxon>
        <taxon>Chlorophyta</taxon>
        <taxon>Pyramimonadophyceae</taxon>
        <taxon>Pyramimonadales</taxon>
        <taxon>Pyramimonadaceae</taxon>
        <taxon>Cymbomonas</taxon>
    </lineage>
</organism>